<accession>A0ABQ9XT97</accession>
<evidence type="ECO:0000256" key="4">
    <source>
        <dbReference type="ARBA" id="ARBA00023186"/>
    </source>
</evidence>
<dbReference type="InterPro" id="IPR019805">
    <property type="entry name" value="Heat_shock_protein_90_CS"/>
</dbReference>
<protein>
    <submittedName>
        <fullName evidence="7">Heat shock protein 90-5, chloroplastic</fullName>
    </submittedName>
</protein>
<comment type="caution">
    <text evidence="7">The sequence shown here is derived from an EMBL/GenBank/DDBJ whole genome shotgun (WGS) entry which is preliminary data.</text>
</comment>
<sequence length="853" mass="99141">MIHPFLVVLFVGNVFSQETKTTSSDTRHFDFEADVSSMMKILINSLYSNKEIFLRELISNCADAMNKVKLDAIDHPEIMGTPALRKLDITIVPDEDQDTISIIDRGVGMTREELMTNLGTVAQSGTMKFLQAAEQSGSSQDIIGQFGVGFYSAFLVADKIEVTSKTFGSDKQYRWSSSGTHGFTIEEDLSGNDLVRGTNVTLFLNDPQYANTSIVRGVIQKYSQFVDFPIYLRVEQEEKNNRRRDDDEDDDEDMELDYVEPTYDYEHVNFQKALWLREPDSASDEEYIDFYHNICPELKEDPRIWVHFHQKVDCTFKAILYIPGARPKNEKGLQQDKRMTKLKLYIKRILITEEFEDFLPRYLSFLRGVVDSDDLSLNVSREMLQESKDLRMMARKIIRKAIQMMNEIAERSREEELEAEENGDDDDEEEKESRYMSFYSDFGQQVKLGVIEDKENRKRLSKLLRFNTTFSEDHSISLDEYVANMKPDQKKIYFLAGDPTVTTIQHSPFLIPFRKKNWDVLFFPDPLDEIAAASIRTYEGYPLESITGSDKNKANTQKEKDRLRVWRTEYKPTISFFKTLLKGNVTRVEISTRLAVDTKSPCVLANLEGTATAQMEQISRQQAAANPEAGVYQSKKVLEINPRSDLIQRLNTAIKQLVEKEKEKVTDGTPEEAKKRTNQLKKDRTKLEKIGQMLFETAMLDGGYPIHDTTLYADHVFEVMTTMTGLPHAPVMPDDVMFDFAEFAKREEQEEQEAILQQDRERRRKEEKAKELLSKDPTVETKVEERDFNKNEEAFAPDEKYLQELHVEDPEDQRQKELQKRKEEREKKRKQMEKSKQRQERAKQKKDGYYEAD</sequence>
<keyword evidence="4" id="KW-0143">Chaperone</keyword>
<proteinExistence type="inferred from homology"/>
<evidence type="ECO:0000256" key="5">
    <source>
        <dbReference type="SAM" id="MobiDB-lite"/>
    </source>
</evidence>
<dbReference type="Pfam" id="PF00183">
    <property type="entry name" value="HSP90"/>
    <property type="match status" value="1"/>
</dbReference>
<dbReference type="Pfam" id="PF13589">
    <property type="entry name" value="HATPase_c_3"/>
    <property type="match status" value="1"/>
</dbReference>
<dbReference type="InterPro" id="IPR037196">
    <property type="entry name" value="HSP90_C"/>
</dbReference>
<feature type="region of interest" description="Disordered" evidence="5">
    <location>
        <begin position="749"/>
        <end position="853"/>
    </location>
</feature>
<feature type="region of interest" description="Disordered" evidence="5">
    <location>
        <begin position="410"/>
        <end position="430"/>
    </location>
</feature>
<dbReference type="InterPro" id="IPR001404">
    <property type="entry name" value="Hsp90_fam"/>
</dbReference>
<dbReference type="Gene3D" id="3.40.50.11260">
    <property type="match status" value="1"/>
</dbReference>
<dbReference type="NCBIfam" id="NF003555">
    <property type="entry name" value="PRK05218.1"/>
    <property type="match status" value="1"/>
</dbReference>
<dbReference type="Gene3D" id="3.30.565.10">
    <property type="entry name" value="Histidine kinase-like ATPase, C-terminal domain"/>
    <property type="match status" value="1"/>
</dbReference>
<feature type="signal peptide" evidence="6">
    <location>
        <begin position="1"/>
        <end position="16"/>
    </location>
</feature>
<dbReference type="Gene3D" id="3.30.230.80">
    <property type="match status" value="1"/>
</dbReference>
<dbReference type="Gene3D" id="1.20.120.790">
    <property type="entry name" value="Heat shock protein 90, C-terminal domain"/>
    <property type="match status" value="1"/>
</dbReference>
<dbReference type="PROSITE" id="PS00298">
    <property type="entry name" value="HSP90"/>
    <property type="match status" value="1"/>
</dbReference>
<dbReference type="Proteomes" id="UP001281761">
    <property type="component" value="Unassembled WGS sequence"/>
</dbReference>
<dbReference type="SUPFAM" id="SSF110942">
    <property type="entry name" value="HSP90 C-terminal domain"/>
    <property type="match status" value="1"/>
</dbReference>
<dbReference type="PRINTS" id="PR00775">
    <property type="entry name" value="HEATSHOCK90"/>
</dbReference>
<name>A0ABQ9XT97_9EUKA</name>
<dbReference type="InterPro" id="IPR036890">
    <property type="entry name" value="HATPase_C_sf"/>
</dbReference>
<dbReference type="SUPFAM" id="SSF54211">
    <property type="entry name" value="Ribosomal protein S5 domain 2-like"/>
    <property type="match status" value="1"/>
</dbReference>
<dbReference type="InterPro" id="IPR020568">
    <property type="entry name" value="Ribosomal_Su5_D2-typ_SF"/>
</dbReference>
<keyword evidence="2" id="KW-0547">Nucleotide-binding</keyword>
<keyword evidence="6" id="KW-0732">Signal</keyword>
<feature type="compositionally biased region" description="Acidic residues" evidence="5">
    <location>
        <begin position="415"/>
        <end position="430"/>
    </location>
</feature>
<dbReference type="EMBL" id="JARBJD010000075">
    <property type="protein sequence ID" value="KAK2954708.1"/>
    <property type="molecule type" value="Genomic_DNA"/>
</dbReference>
<keyword evidence="8" id="KW-1185">Reference proteome</keyword>
<dbReference type="PANTHER" id="PTHR11528">
    <property type="entry name" value="HEAT SHOCK PROTEIN 90 FAMILY MEMBER"/>
    <property type="match status" value="1"/>
</dbReference>
<evidence type="ECO:0000256" key="3">
    <source>
        <dbReference type="ARBA" id="ARBA00022840"/>
    </source>
</evidence>
<keyword evidence="7" id="KW-0346">Stress response</keyword>
<keyword evidence="3" id="KW-0067">ATP-binding</keyword>
<comment type="similarity">
    <text evidence="1">Belongs to the heat shock protein 90 family.</text>
</comment>
<evidence type="ECO:0000313" key="7">
    <source>
        <dbReference type="EMBL" id="KAK2954708.1"/>
    </source>
</evidence>
<dbReference type="SUPFAM" id="SSF55874">
    <property type="entry name" value="ATPase domain of HSP90 chaperone/DNA topoisomerase II/histidine kinase"/>
    <property type="match status" value="1"/>
</dbReference>
<evidence type="ECO:0000313" key="8">
    <source>
        <dbReference type="Proteomes" id="UP001281761"/>
    </source>
</evidence>
<feature type="compositionally biased region" description="Basic and acidic residues" evidence="5">
    <location>
        <begin position="758"/>
        <end position="853"/>
    </location>
</feature>
<organism evidence="7 8">
    <name type="scientific">Blattamonas nauphoetae</name>
    <dbReference type="NCBI Taxonomy" id="2049346"/>
    <lineage>
        <taxon>Eukaryota</taxon>
        <taxon>Metamonada</taxon>
        <taxon>Preaxostyla</taxon>
        <taxon>Oxymonadida</taxon>
        <taxon>Blattamonas</taxon>
    </lineage>
</organism>
<feature type="chain" id="PRO_5045082018" evidence="6">
    <location>
        <begin position="17"/>
        <end position="853"/>
    </location>
</feature>
<dbReference type="InterPro" id="IPR020575">
    <property type="entry name" value="Hsp90_N"/>
</dbReference>
<dbReference type="CDD" id="cd16927">
    <property type="entry name" value="HATPase_Hsp90-like"/>
    <property type="match status" value="1"/>
</dbReference>
<gene>
    <name evidence="7" type="ORF">BLNAU_10364</name>
</gene>
<dbReference type="PIRSF" id="PIRSF002583">
    <property type="entry name" value="Hsp90"/>
    <property type="match status" value="1"/>
</dbReference>
<evidence type="ECO:0000256" key="1">
    <source>
        <dbReference type="ARBA" id="ARBA00008239"/>
    </source>
</evidence>
<dbReference type="HAMAP" id="MF_00505">
    <property type="entry name" value="HSP90"/>
    <property type="match status" value="1"/>
</dbReference>
<evidence type="ECO:0000256" key="2">
    <source>
        <dbReference type="ARBA" id="ARBA00022741"/>
    </source>
</evidence>
<evidence type="ECO:0000256" key="6">
    <source>
        <dbReference type="SAM" id="SignalP"/>
    </source>
</evidence>
<reference evidence="7 8" key="1">
    <citation type="journal article" date="2022" name="bioRxiv">
        <title>Genomics of Preaxostyla Flagellates Illuminates Evolutionary Transitions and the Path Towards Mitochondrial Loss.</title>
        <authorList>
            <person name="Novak L.V.F."/>
            <person name="Treitli S.C."/>
            <person name="Pyrih J."/>
            <person name="Halakuc P."/>
            <person name="Pipaliya S.V."/>
            <person name="Vacek V."/>
            <person name="Brzon O."/>
            <person name="Soukal P."/>
            <person name="Eme L."/>
            <person name="Dacks J.B."/>
            <person name="Karnkowska A."/>
            <person name="Elias M."/>
            <person name="Hampl V."/>
        </authorList>
    </citation>
    <scope>NUCLEOTIDE SEQUENCE [LARGE SCALE GENOMIC DNA]</scope>
    <source>
        <strain evidence="7">NAU3</strain>
        <tissue evidence="7">Gut</tissue>
    </source>
</reference>